<evidence type="ECO:0000313" key="3">
    <source>
        <dbReference type="Proteomes" id="UP000503399"/>
    </source>
</evidence>
<dbReference type="EMBL" id="LR778114">
    <property type="protein sequence ID" value="CAB1127789.1"/>
    <property type="molecule type" value="Genomic_DNA"/>
</dbReference>
<keyword evidence="1" id="KW-0732">Signal</keyword>
<keyword evidence="3" id="KW-1185">Reference proteome</keyword>
<protein>
    <submittedName>
        <fullName evidence="2">Uncharacterized protein</fullName>
    </submittedName>
</protein>
<reference evidence="2 3" key="1">
    <citation type="submission" date="2020-02" db="EMBL/GenBank/DDBJ databases">
        <authorList>
            <person name="Hogendoorn C."/>
        </authorList>
    </citation>
    <scope>NUCLEOTIDE SEQUENCE [LARGE SCALE GENOMIC DNA]</scope>
    <source>
        <strain evidence="2">R501</strain>
    </source>
</reference>
<dbReference type="AlphaFoldDB" id="A0A6F8ZDV4"/>
<feature type="chain" id="PRO_5038447648" evidence="1">
    <location>
        <begin position="24"/>
        <end position="97"/>
    </location>
</feature>
<proteinExistence type="predicted"/>
<dbReference type="KEGG" id="hfv:R50_0283"/>
<feature type="signal peptide" evidence="1">
    <location>
        <begin position="1"/>
        <end position="23"/>
    </location>
</feature>
<organism evidence="2 3">
    <name type="scientific">Candidatus Hydrogenisulfobacillus filiaventi</name>
    <dbReference type="NCBI Taxonomy" id="2707344"/>
    <lineage>
        <taxon>Bacteria</taxon>
        <taxon>Bacillati</taxon>
        <taxon>Bacillota</taxon>
        <taxon>Clostridia</taxon>
        <taxon>Eubacteriales</taxon>
        <taxon>Clostridiales Family XVII. Incertae Sedis</taxon>
        <taxon>Candidatus Hydrogenisulfobacillus</taxon>
    </lineage>
</organism>
<evidence type="ECO:0000313" key="2">
    <source>
        <dbReference type="EMBL" id="CAB1127789.1"/>
    </source>
</evidence>
<accession>A0A6F8ZDV4</accession>
<gene>
    <name evidence="2" type="ORF">R50_0283</name>
</gene>
<evidence type="ECO:0000256" key="1">
    <source>
        <dbReference type="SAM" id="SignalP"/>
    </source>
</evidence>
<sequence length="97" mass="9578">MQNLTALWALLAAMMAAGPSSQAMQPHGQVTVSVSTPAGTRTVTAPLSQVAPGLYGAAASLQQTAGTAQVSAGATASAAAISPATWDALWSLLASRL</sequence>
<dbReference type="Proteomes" id="UP000503399">
    <property type="component" value="Chromosome"/>
</dbReference>
<name>A0A6F8ZDV4_9FIRM</name>